<protein>
    <submittedName>
        <fullName evidence="1">Uncharacterized protein</fullName>
    </submittedName>
</protein>
<comment type="caution">
    <text evidence="1">The sequence shown here is derived from an EMBL/GenBank/DDBJ whole genome shotgun (WGS) entry which is preliminary data.</text>
</comment>
<dbReference type="OrthoDB" id="421112at2759"/>
<dbReference type="SUPFAM" id="SSF55144">
    <property type="entry name" value="LigT-like"/>
    <property type="match status" value="1"/>
</dbReference>
<dbReference type="Proteomes" id="UP000198406">
    <property type="component" value="Unassembled WGS sequence"/>
</dbReference>
<sequence>MNSYLKVLFENDDTLDRLHSIAANLQNEIPKLSIRSLPSLHMTLFFGGEILCNELSKDELHYWHTQVQNCFAASHFCSPSSSAAQEIMPPDFWFHFARLRTFPPHRNNLIVAEFEASPAWHALYRDLQTIARDSPGFQELATTQPWIPHITLANLPRSTESTLNRLLEAASNEFPKNETIAASGIGMGGPVPLQDELNWNFVYGGSGSSSIP</sequence>
<dbReference type="Gene3D" id="3.90.1140.10">
    <property type="entry name" value="Cyclic phosphodiesterase"/>
    <property type="match status" value="1"/>
</dbReference>
<accession>A0A1Z5KNX5</accession>
<dbReference type="InParanoid" id="A0A1Z5KNX5"/>
<dbReference type="InterPro" id="IPR009097">
    <property type="entry name" value="Cyclic_Pdiesterase"/>
</dbReference>
<organism evidence="1 2">
    <name type="scientific">Fistulifera solaris</name>
    <name type="common">Oleaginous diatom</name>
    <dbReference type="NCBI Taxonomy" id="1519565"/>
    <lineage>
        <taxon>Eukaryota</taxon>
        <taxon>Sar</taxon>
        <taxon>Stramenopiles</taxon>
        <taxon>Ochrophyta</taxon>
        <taxon>Bacillariophyta</taxon>
        <taxon>Bacillariophyceae</taxon>
        <taxon>Bacillariophycidae</taxon>
        <taxon>Naviculales</taxon>
        <taxon>Naviculaceae</taxon>
        <taxon>Fistulifera</taxon>
    </lineage>
</organism>
<keyword evidence="2" id="KW-1185">Reference proteome</keyword>
<dbReference type="AlphaFoldDB" id="A0A1Z5KNX5"/>
<name>A0A1Z5KNX5_FISSO</name>
<proteinExistence type="predicted"/>
<dbReference type="EMBL" id="BDSP01000264">
    <property type="protein sequence ID" value="GAX28030.1"/>
    <property type="molecule type" value="Genomic_DNA"/>
</dbReference>
<gene>
    <name evidence="1" type="ORF">FisN_2Hu152</name>
</gene>
<evidence type="ECO:0000313" key="1">
    <source>
        <dbReference type="EMBL" id="GAX28030.1"/>
    </source>
</evidence>
<reference evidence="1 2" key="1">
    <citation type="journal article" date="2015" name="Plant Cell">
        <title>Oil accumulation by the oleaginous diatom Fistulifera solaris as revealed by the genome and transcriptome.</title>
        <authorList>
            <person name="Tanaka T."/>
            <person name="Maeda Y."/>
            <person name="Veluchamy A."/>
            <person name="Tanaka M."/>
            <person name="Abida H."/>
            <person name="Marechal E."/>
            <person name="Bowler C."/>
            <person name="Muto M."/>
            <person name="Sunaga Y."/>
            <person name="Tanaka M."/>
            <person name="Yoshino T."/>
            <person name="Taniguchi T."/>
            <person name="Fukuda Y."/>
            <person name="Nemoto M."/>
            <person name="Matsumoto M."/>
            <person name="Wong P.S."/>
            <person name="Aburatani S."/>
            <person name="Fujibuchi W."/>
        </authorList>
    </citation>
    <scope>NUCLEOTIDE SEQUENCE [LARGE SCALE GENOMIC DNA]</scope>
    <source>
        <strain evidence="1 2">JPCC DA0580</strain>
    </source>
</reference>
<evidence type="ECO:0000313" key="2">
    <source>
        <dbReference type="Proteomes" id="UP000198406"/>
    </source>
</evidence>
<dbReference type="Pfam" id="PF13563">
    <property type="entry name" value="2_5_RNA_ligase2"/>
    <property type="match status" value="1"/>
</dbReference>